<dbReference type="InterPro" id="IPR000572">
    <property type="entry name" value="OxRdtase_Mopterin-bd_dom"/>
</dbReference>
<evidence type="ECO:0000259" key="1">
    <source>
        <dbReference type="Pfam" id="PF00174"/>
    </source>
</evidence>
<dbReference type="Pfam" id="PF00174">
    <property type="entry name" value="Oxidored_molyb"/>
    <property type="match status" value="1"/>
</dbReference>
<gene>
    <name evidence="2" type="ORF">SAMN05192564_108184</name>
</gene>
<organism evidence="2 3">
    <name type="scientific">Paraburkholderia sartisoli</name>
    <dbReference type="NCBI Taxonomy" id="83784"/>
    <lineage>
        <taxon>Bacteria</taxon>
        <taxon>Pseudomonadati</taxon>
        <taxon>Pseudomonadota</taxon>
        <taxon>Betaproteobacteria</taxon>
        <taxon>Burkholderiales</taxon>
        <taxon>Burkholderiaceae</taxon>
        <taxon>Paraburkholderia</taxon>
    </lineage>
</organism>
<dbReference type="InterPro" id="IPR036374">
    <property type="entry name" value="OxRdtase_Mopterin-bd_sf"/>
</dbReference>
<dbReference type="SUPFAM" id="SSF56524">
    <property type="entry name" value="Oxidoreductase molybdopterin-binding domain"/>
    <property type="match status" value="1"/>
</dbReference>
<reference evidence="3" key="1">
    <citation type="submission" date="2016-10" db="EMBL/GenBank/DDBJ databases">
        <authorList>
            <person name="Varghese N."/>
            <person name="Submissions S."/>
        </authorList>
    </citation>
    <scope>NUCLEOTIDE SEQUENCE [LARGE SCALE GENOMIC DNA]</scope>
    <source>
        <strain evidence="3">LMG 24000</strain>
    </source>
</reference>
<dbReference type="Gene3D" id="3.90.420.10">
    <property type="entry name" value="Oxidoreductase, molybdopterin-binding domain"/>
    <property type="match status" value="1"/>
</dbReference>
<feature type="domain" description="Oxidoreductase molybdopterin-binding" evidence="1">
    <location>
        <begin position="31"/>
        <end position="168"/>
    </location>
</feature>
<evidence type="ECO:0000313" key="3">
    <source>
        <dbReference type="Proteomes" id="UP000198638"/>
    </source>
</evidence>
<protein>
    <submittedName>
        <fullName evidence="2">Oxidoreductase molybdopterin binding domain-containing protein</fullName>
    </submittedName>
</protein>
<name>A0A1H4HEH2_9BURK</name>
<dbReference type="AlphaFoldDB" id="A0A1H4HEH2"/>
<evidence type="ECO:0000313" key="2">
    <source>
        <dbReference type="EMBL" id="SEB20204.1"/>
    </source>
</evidence>
<dbReference type="STRING" id="83784.SAMN05192564_108184"/>
<accession>A0A1H4HEH2</accession>
<sequence>MGMADTAAKLEQVMTSTASAIAEPATPGVISLTGDVVRPMSFSMDDLRTRASALADTFDLRCFTTDRFIRTVDRYRGVLLRELINLAGLRCDSPGDFKRMVMIASAHDGYAVTFSWHELFNTPVGEQVLVACECGGQPLDAEHGAPVLFSGADIHSAPRHVKRLARIETRVLRP</sequence>
<dbReference type="Proteomes" id="UP000198638">
    <property type="component" value="Unassembled WGS sequence"/>
</dbReference>
<keyword evidence="3" id="KW-1185">Reference proteome</keyword>
<proteinExistence type="predicted"/>
<dbReference type="EMBL" id="FNRQ01000008">
    <property type="protein sequence ID" value="SEB20204.1"/>
    <property type="molecule type" value="Genomic_DNA"/>
</dbReference>